<dbReference type="Gene3D" id="1.10.340.70">
    <property type="match status" value="1"/>
</dbReference>
<keyword evidence="2" id="KW-0548">Nucleotidyltransferase</keyword>
<gene>
    <name evidence="2" type="ORF">Tco_0627745</name>
</gene>
<dbReference type="Pfam" id="PF17921">
    <property type="entry name" value="Integrase_H2C2"/>
    <property type="match status" value="1"/>
</dbReference>
<dbReference type="SUPFAM" id="SSF56672">
    <property type="entry name" value="DNA/RNA polymerases"/>
    <property type="match status" value="1"/>
</dbReference>
<dbReference type="EMBL" id="BQNB010008793">
    <property type="protein sequence ID" value="GJS54383.1"/>
    <property type="molecule type" value="Genomic_DNA"/>
</dbReference>
<dbReference type="InterPro" id="IPR056924">
    <property type="entry name" value="SH3_Tf2-1"/>
</dbReference>
<evidence type="ECO:0000313" key="3">
    <source>
        <dbReference type="Proteomes" id="UP001151760"/>
    </source>
</evidence>
<dbReference type="Pfam" id="PF00078">
    <property type="entry name" value="RVT_1"/>
    <property type="match status" value="1"/>
</dbReference>
<dbReference type="PANTHER" id="PTHR24559">
    <property type="entry name" value="TRANSPOSON TY3-I GAG-POL POLYPROTEIN"/>
    <property type="match status" value="1"/>
</dbReference>
<evidence type="ECO:0000313" key="2">
    <source>
        <dbReference type="EMBL" id="GJS54383.1"/>
    </source>
</evidence>
<dbReference type="Gene3D" id="3.10.10.10">
    <property type="entry name" value="HIV Type 1 Reverse Transcriptase, subunit A, domain 1"/>
    <property type="match status" value="1"/>
</dbReference>
<dbReference type="PANTHER" id="PTHR24559:SF444">
    <property type="entry name" value="REVERSE TRANSCRIPTASE DOMAIN-CONTAINING PROTEIN"/>
    <property type="match status" value="1"/>
</dbReference>
<name>A0ABQ4WNK0_9ASTR</name>
<dbReference type="CDD" id="cd01647">
    <property type="entry name" value="RT_LTR"/>
    <property type="match status" value="1"/>
</dbReference>
<organism evidence="2 3">
    <name type="scientific">Tanacetum coccineum</name>
    <dbReference type="NCBI Taxonomy" id="301880"/>
    <lineage>
        <taxon>Eukaryota</taxon>
        <taxon>Viridiplantae</taxon>
        <taxon>Streptophyta</taxon>
        <taxon>Embryophyta</taxon>
        <taxon>Tracheophyta</taxon>
        <taxon>Spermatophyta</taxon>
        <taxon>Magnoliopsida</taxon>
        <taxon>eudicotyledons</taxon>
        <taxon>Gunneridae</taxon>
        <taxon>Pentapetalae</taxon>
        <taxon>asterids</taxon>
        <taxon>campanulids</taxon>
        <taxon>Asterales</taxon>
        <taxon>Asteraceae</taxon>
        <taxon>Asteroideae</taxon>
        <taxon>Anthemideae</taxon>
        <taxon>Anthemidinae</taxon>
        <taxon>Tanacetum</taxon>
    </lineage>
</organism>
<dbReference type="InterPro" id="IPR053134">
    <property type="entry name" value="RNA-dir_DNA_polymerase"/>
</dbReference>
<dbReference type="Pfam" id="PF24626">
    <property type="entry name" value="SH3_Tf2-1"/>
    <property type="match status" value="1"/>
</dbReference>
<dbReference type="InterPro" id="IPR043502">
    <property type="entry name" value="DNA/RNA_pol_sf"/>
</dbReference>
<keyword evidence="2" id="KW-0808">Transferase</keyword>
<dbReference type="InterPro" id="IPR043128">
    <property type="entry name" value="Rev_trsase/Diguanyl_cyclase"/>
</dbReference>
<keyword evidence="2" id="KW-0695">RNA-directed DNA polymerase</keyword>
<evidence type="ECO:0000259" key="1">
    <source>
        <dbReference type="PROSITE" id="PS50878"/>
    </source>
</evidence>
<sequence length="587" mass="69087">MLVAGLDLRSRVTLAKAKSNPSKAQQKFIPSFTSTRYLTLILAFLVRTMSVRMFIIPIQRLDIYWLFRICYFWLLITHNPLNSFDIRFIRPSHSPWGAPVLFVKKKDGSFRMCIDYRELNKLTVKNCYPLPRIDDLFDQFQGSCYFSKIDLRSGYHQLRVHEEDIPKTTFRTQYGHFEFTVMPFELTNALTVFMELINRVCKPYLDKFFIGFIDAILIYSKSKEDHEIHLKLVLELLKKEKLFAKFSKSEFWLQEVHFIGHVVNRNGIHVDPSKIEVVKNWKALKTPSEIRSFMGLEDYYRRFILFSDYDREIRYHPRKANVVADALSRKERAKPRRVRAMSMTIQSSIRGTLLAAQNEANKEENAQVEILCGLNQQMENKEDRGLYFMDRIWIPLIGDVRTMIMNEAHATRYYIHPGADKMYYDLRDMYWWPVMKKDIDTHVKTSPFRKHGLDMSTAYHPQTDGQIIIRVFDVLHLKHCMEGSVGHVLWAEVGENRLIGPEMVQETTEKVALIKEKFKAVRDRQKSYADNRRKPLEFKVGDQVLLKVSPWKGAMRFGKKSKLAPRYVGPFEVLERIGPVAYRLRLP</sequence>
<keyword evidence="3" id="KW-1185">Reference proteome</keyword>
<protein>
    <submittedName>
        <fullName evidence="2">Reverse transcriptase domain-containing protein</fullName>
    </submittedName>
</protein>
<dbReference type="InterPro" id="IPR041588">
    <property type="entry name" value="Integrase_H2C2"/>
</dbReference>
<reference evidence="2" key="2">
    <citation type="submission" date="2022-01" db="EMBL/GenBank/DDBJ databases">
        <authorList>
            <person name="Yamashiro T."/>
            <person name="Shiraishi A."/>
            <person name="Satake H."/>
            <person name="Nakayama K."/>
        </authorList>
    </citation>
    <scope>NUCLEOTIDE SEQUENCE</scope>
</reference>
<dbReference type="Proteomes" id="UP001151760">
    <property type="component" value="Unassembled WGS sequence"/>
</dbReference>
<dbReference type="InterPro" id="IPR000477">
    <property type="entry name" value="RT_dom"/>
</dbReference>
<proteinExistence type="predicted"/>
<feature type="domain" description="Reverse transcriptase" evidence="1">
    <location>
        <begin position="84"/>
        <end position="263"/>
    </location>
</feature>
<reference evidence="2" key="1">
    <citation type="journal article" date="2022" name="Int. J. Mol. Sci.">
        <title>Draft Genome of Tanacetum Coccineum: Genomic Comparison of Closely Related Tanacetum-Family Plants.</title>
        <authorList>
            <person name="Yamashiro T."/>
            <person name="Shiraishi A."/>
            <person name="Nakayama K."/>
            <person name="Satake H."/>
        </authorList>
    </citation>
    <scope>NUCLEOTIDE SEQUENCE</scope>
</reference>
<accession>A0ABQ4WNK0</accession>
<dbReference type="PROSITE" id="PS50878">
    <property type="entry name" value="RT_POL"/>
    <property type="match status" value="1"/>
</dbReference>
<dbReference type="GO" id="GO:0003964">
    <property type="term" value="F:RNA-directed DNA polymerase activity"/>
    <property type="evidence" value="ECO:0007669"/>
    <property type="project" value="UniProtKB-KW"/>
</dbReference>
<dbReference type="Gene3D" id="3.30.70.270">
    <property type="match status" value="2"/>
</dbReference>
<comment type="caution">
    <text evidence="2">The sequence shown here is derived from an EMBL/GenBank/DDBJ whole genome shotgun (WGS) entry which is preliminary data.</text>
</comment>